<reference evidence="1" key="1">
    <citation type="submission" date="2018-05" db="EMBL/GenBank/DDBJ databases">
        <authorList>
            <person name="Lanie J.A."/>
            <person name="Ng W.-L."/>
            <person name="Kazmierczak K.M."/>
            <person name="Andrzejewski T.M."/>
            <person name="Davidsen T.M."/>
            <person name="Wayne K.J."/>
            <person name="Tettelin H."/>
            <person name="Glass J.I."/>
            <person name="Rusch D."/>
            <person name="Podicherti R."/>
            <person name="Tsui H.-C.T."/>
            <person name="Winkler M.E."/>
        </authorList>
    </citation>
    <scope>NUCLEOTIDE SEQUENCE</scope>
</reference>
<protein>
    <submittedName>
        <fullName evidence="1">Uncharacterized protein</fullName>
    </submittedName>
</protein>
<sequence length="139" mass="16691">MLKKSEEKTDLIILNYNNYNHSYLLLYDNSKSEYSFKKILKNKLKNFTNKKWKSLSIVHTNNNFILIPEELYIKKNKKKYLNIITNYNDDKIENNLFNNIVCLFTNNLKLNLKKPSINKPYQVHLASILIKKYLLEKNK</sequence>
<dbReference type="Gene3D" id="3.30.420.250">
    <property type="match status" value="1"/>
</dbReference>
<accession>A0A381RP24</accession>
<proteinExistence type="predicted"/>
<dbReference type="AlphaFoldDB" id="A0A381RP24"/>
<name>A0A381RP24_9ZZZZ</name>
<feature type="non-terminal residue" evidence="1">
    <location>
        <position position="139"/>
    </location>
</feature>
<dbReference type="InterPro" id="IPR024213">
    <property type="entry name" value="DUF3822"/>
</dbReference>
<organism evidence="1">
    <name type="scientific">marine metagenome</name>
    <dbReference type="NCBI Taxonomy" id="408172"/>
    <lineage>
        <taxon>unclassified sequences</taxon>
        <taxon>metagenomes</taxon>
        <taxon>ecological metagenomes</taxon>
    </lineage>
</organism>
<dbReference type="Pfam" id="PF12864">
    <property type="entry name" value="DUF3822"/>
    <property type="match status" value="1"/>
</dbReference>
<dbReference type="EMBL" id="UINC01002161">
    <property type="protein sequence ID" value="SUZ93620.1"/>
    <property type="molecule type" value="Genomic_DNA"/>
</dbReference>
<gene>
    <name evidence="1" type="ORF">METZ01_LOCUS46474</name>
</gene>
<evidence type="ECO:0000313" key="1">
    <source>
        <dbReference type="EMBL" id="SUZ93620.1"/>
    </source>
</evidence>